<dbReference type="InterPro" id="IPR001669">
    <property type="entry name" value="Arg_repress"/>
</dbReference>
<comment type="caution">
    <text evidence="12">The sequence shown here is derived from an EMBL/GenBank/DDBJ whole genome shotgun (WGS) entry which is preliminary data.</text>
</comment>
<dbReference type="Pfam" id="PF01316">
    <property type="entry name" value="Arg_repressor"/>
    <property type="match status" value="1"/>
</dbReference>
<evidence type="ECO:0000256" key="4">
    <source>
        <dbReference type="ARBA" id="ARBA00021148"/>
    </source>
</evidence>
<dbReference type="SUPFAM" id="SSF46785">
    <property type="entry name" value="Winged helix' DNA-binding domain"/>
    <property type="match status" value="1"/>
</dbReference>
<comment type="similarity">
    <text evidence="3 9">Belongs to the ArgR family.</text>
</comment>
<evidence type="ECO:0000256" key="9">
    <source>
        <dbReference type="HAMAP-Rule" id="MF_00173"/>
    </source>
</evidence>
<comment type="function">
    <text evidence="9">Regulates arginine biosynthesis genes.</text>
</comment>
<keyword evidence="7 9" id="KW-0238">DNA-binding</keyword>
<organism evidence="12 13">
    <name type="scientific">Porphyromonas miyakawae</name>
    <dbReference type="NCBI Taxonomy" id="3137470"/>
    <lineage>
        <taxon>Bacteria</taxon>
        <taxon>Pseudomonadati</taxon>
        <taxon>Bacteroidota</taxon>
        <taxon>Bacteroidia</taxon>
        <taxon>Bacteroidales</taxon>
        <taxon>Porphyromonadaceae</taxon>
        <taxon>Porphyromonas</taxon>
    </lineage>
</organism>
<evidence type="ECO:0000313" key="12">
    <source>
        <dbReference type="EMBL" id="GAB1251474.1"/>
    </source>
</evidence>
<gene>
    <name evidence="9" type="primary">argR</name>
    <name evidence="12" type="ORF">Tsumi_05780</name>
</gene>
<evidence type="ECO:0000256" key="5">
    <source>
        <dbReference type="ARBA" id="ARBA00022490"/>
    </source>
</evidence>
<comment type="subcellular location">
    <subcellularLocation>
        <location evidence="1 9">Cytoplasm</location>
    </subcellularLocation>
</comment>
<feature type="domain" description="Arginine repressor C-terminal" evidence="11">
    <location>
        <begin position="89"/>
        <end position="147"/>
    </location>
</feature>
<dbReference type="InterPro" id="IPR036251">
    <property type="entry name" value="Arg_repress_C_sf"/>
</dbReference>
<dbReference type="Gene3D" id="3.30.1360.40">
    <property type="match status" value="1"/>
</dbReference>
<evidence type="ECO:0000256" key="8">
    <source>
        <dbReference type="ARBA" id="ARBA00023163"/>
    </source>
</evidence>
<keyword evidence="9" id="KW-0028">Amino-acid biosynthesis</keyword>
<comment type="pathway">
    <text evidence="2 9">Amino-acid biosynthesis; L-arginine biosynthesis [regulation].</text>
</comment>
<feature type="domain" description="Arginine repressor DNA-binding" evidence="10">
    <location>
        <begin position="5"/>
        <end position="70"/>
    </location>
</feature>
<evidence type="ECO:0000313" key="13">
    <source>
        <dbReference type="Proteomes" id="UP001628220"/>
    </source>
</evidence>
<protein>
    <recommendedName>
        <fullName evidence="4 9">Arginine repressor</fullName>
    </recommendedName>
</protein>
<accession>A0ABQ0E1D6</accession>
<dbReference type="PANTHER" id="PTHR34471">
    <property type="entry name" value="ARGININE REPRESSOR"/>
    <property type="match status" value="1"/>
</dbReference>
<keyword evidence="5 9" id="KW-0963">Cytoplasm</keyword>
<dbReference type="EMBL" id="BAAFSF010000001">
    <property type="protein sequence ID" value="GAB1251474.1"/>
    <property type="molecule type" value="Genomic_DNA"/>
</dbReference>
<evidence type="ECO:0000256" key="3">
    <source>
        <dbReference type="ARBA" id="ARBA00008316"/>
    </source>
</evidence>
<keyword evidence="9" id="KW-0055">Arginine biosynthesis</keyword>
<reference evidence="12 13" key="1">
    <citation type="journal article" date="2025" name="Int. J. Syst. Evol. Microbiol.">
        <title>Desulfovibrio falkowii sp. nov., Porphyromonas miyakawae sp. nov., Mediterraneibacter flintii sp. nov. and Owariibacterium komagatae gen. nov., sp. nov., isolated from human faeces.</title>
        <authorList>
            <person name="Hamaguchi T."/>
            <person name="Ohara M."/>
            <person name="Hisatomi A."/>
            <person name="Sekiguchi K."/>
            <person name="Takeda J.I."/>
            <person name="Ueyama J."/>
            <person name="Ito M."/>
            <person name="Nishiwaki H."/>
            <person name="Ogi T."/>
            <person name="Hirayama M."/>
            <person name="Ohkuma M."/>
            <person name="Sakamoto M."/>
            <person name="Ohno K."/>
        </authorList>
    </citation>
    <scope>NUCLEOTIDE SEQUENCE [LARGE SCALE GENOMIC DNA]</scope>
    <source>
        <strain evidence="12 13">13CB11C</strain>
    </source>
</reference>
<evidence type="ECO:0000259" key="11">
    <source>
        <dbReference type="Pfam" id="PF02863"/>
    </source>
</evidence>
<keyword evidence="8 9" id="KW-0804">Transcription</keyword>
<evidence type="ECO:0000256" key="6">
    <source>
        <dbReference type="ARBA" id="ARBA00023015"/>
    </source>
</evidence>
<keyword evidence="6 9" id="KW-0805">Transcription regulation</keyword>
<dbReference type="Pfam" id="PF02863">
    <property type="entry name" value="Arg_repressor_C"/>
    <property type="match status" value="1"/>
</dbReference>
<keyword evidence="13" id="KW-1185">Reference proteome</keyword>
<dbReference type="InterPro" id="IPR020899">
    <property type="entry name" value="Arg_repress_C"/>
</dbReference>
<dbReference type="InterPro" id="IPR036388">
    <property type="entry name" value="WH-like_DNA-bd_sf"/>
</dbReference>
<dbReference type="InterPro" id="IPR020900">
    <property type="entry name" value="Arg_repress_DNA-bd"/>
</dbReference>
<evidence type="ECO:0000256" key="1">
    <source>
        <dbReference type="ARBA" id="ARBA00004496"/>
    </source>
</evidence>
<dbReference type="Proteomes" id="UP001628220">
    <property type="component" value="Unassembled WGS sequence"/>
</dbReference>
<keyword evidence="9" id="KW-0678">Repressor</keyword>
<name>A0ABQ0E1D6_9PORP</name>
<evidence type="ECO:0000256" key="2">
    <source>
        <dbReference type="ARBA" id="ARBA00005040"/>
    </source>
</evidence>
<dbReference type="SUPFAM" id="SSF55252">
    <property type="entry name" value="C-terminal domain of arginine repressor"/>
    <property type="match status" value="1"/>
</dbReference>
<dbReference type="HAMAP" id="MF_00173">
    <property type="entry name" value="Arg_repressor"/>
    <property type="match status" value="1"/>
</dbReference>
<dbReference type="Gene3D" id="1.10.10.10">
    <property type="entry name" value="Winged helix-like DNA-binding domain superfamily/Winged helix DNA-binding domain"/>
    <property type="match status" value="1"/>
</dbReference>
<sequence length="156" mass="17420">MSTLREQRQVLIAKYIRSKDIPDQKSLRALLQHNGLEAAQSTISRDLEEMKVTKVRGARGKSFYRLPEDSPISQPKSMRISPTRGFSELVYAEPYIVVKTRAGYANSLAADIDAMGHPAILATISGYDSILIIPTRNASYREVKEALGMIIPELKE</sequence>
<proteinExistence type="inferred from homology"/>
<dbReference type="InterPro" id="IPR036390">
    <property type="entry name" value="WH_DNA-bd_sf"/>
</dbReference>
<evidence type="ECO:0000256" key="7">
    <source>
        <dbReference type="ARBA" id="ARBA00023125"/>
    </source>
</evidence>
<dbReference type="PANTHER" id="PTHR34471:SF1">
    <property type="entry name" value="ARGININE REPRESSOR"/>
    <property type="match status" value="1"/>
</dbReference>
<dbReference type="PRINTS" id="PR01467">
    <property type="entry name" value="ARGREPRESSOR"/>
</dbReference>
<dbReference type="RefSeq" id="WP_411915282.1">
    <property type="nucleotide sequence ID" value="NZ_BAAFSF010000001.1"/>
</dbReference>
<evidence type="ECO:0000259" key="10">
    <source>
        <dbReference type="Pfam" id="PF01316"/>
    </source>
</evidence>